<comment type="caution">
    <text evidence="2">The sequence shown here is derived from an EMBL/GenBank/DDBJ whole genome shotgun (WGS) entry which is preliminary data.</text>
</comment>
<dbReference type="RefSeq" id="WP_194664141.1">
    <property type="nucleotide sequence ID" value="NZ_RDPI01000040.1"/>
</dbReference>
<proteinExistence type="predicted"/>
<feature type="transmembrane region" description="Helical" evidence="1">
    <location>
        <begin position="6"/>
        <end position="24"/>
    </location>
</feature>
<dbReference type="EMBL" id="RDPI01000040">
    <property type="protein sequence ID" value="MBF4375060.1"/>
    <property type="molecule type" value="Genomic_DNA"/>
</dbReference>
<organism evidence="2 3">
    <name type="scientific">Vibrio anguillarum</name>
    <name type="common">Listonella anguillarum</name>
    <dbReference type="NCBI Taxonomy" id="55601"/>
    <lineage>
        <taxon>Bacteria</taxon>
        <taxon>Pseudomonadati</taxon>
        <taxon>Pseudomonadota</taxon>
        <taxon>Gammaproteobacteria</taxon>
        <taxon>Vibrionales</taxon>
        <taxon>Vibrionaceae</taxon>
        <taxon>Vibrio</taxon>
    </lineage>
</organism>
<reference evidence="2 3" key="1">
    <citation type="journal article" date="2021" name="PeerJ">
        <title>Analysis of 44 Vibrio anguillarum genomes reveals high genetic diversity.</title>
        <authorList>
            <person name="Hansen M.J."/>
            <person name="Dalsgaard I."/>
        </authorList>
    </citation>
    <scope>NUCLEOTIDE SEQUENCE [LARGE SCALE GENOMIC DNA]</scope>
    <source>
        <strain evidence="2 3">040915-1/1B</strain>
    </source>
</reference>
<dbReference type="Proteomes" id="UP000726136">
    <property type="component" value="Unassembled WGS sequence"/>
</dbReference>
<keyword evidence="3" id="KW-1185">Reference proteome</keyword>
<protein>
    <submittedName>
        <fullName evidence="2">Uncharacterized protein</fullName>
    </submittedName>
</protein>
<keyword evidence="1" id="KW-0472">Membrane</keyword>
<evidence type="ECO:0000313" key="2">
    <source>
        <dbReference type="EMBL" id="MBF4375060.1"/>
    </source>
</evidence>
<keyword evidence="1" id="KW-0812">Transmembrane</keyword>
<accession>A0ABR9Z9D6</accession>
<gene>
    <name evidence="2" type="ORF">EAY46_18550</name>
</gene>
<name>A0ABR9Z9D6_VIBAN</name>
<evidence type="ECO:0000313" key="3">
    <source>
        <dbReference type="Proteomes" id="UP000726136"/>
    </source>
</evidence>
<keyword evidence="1" id="KW-1133">Transmembrane helix</keyword>
<sequence>MDWFDKYQTFIAGLLGFLGVIATIRSNGKQNRGLLIEQVNQESRALRRALIEELSLVANTYKTNIEDLSISNNPHGIAYLPENPHIAAYGQLVPRFGLLDTEEIKKTMLAYQLIQELPDRFRLLQPRDSKVCRDGFITIERQDYATVVEIYDSFLSPVLEAIELLGRGEKTS</sequence>
<evidence type="ECO:0000256" key="1">
    <source>
        <dbReference type="SAM" id="Phobius"/>
    </source>
</evidence>